<evidence type="ECO:0000256" key="9">
    <source>
        <dbReference type="ARBA" id="ARBA00023065"/>
    </source>
</evidence>
<keyword evidence="3 12" id="KW-0813">Transport</keyword>
<accession>A0A8S1F0Y6</accession>
<evidence type="ECO:0000313" key="13">
    <source>
        <dbReference type="EMBL" id="CAB3407349.1"/>
    </source>
</evidence>
<evidence type="ECO:0000256" key="11">
    <source>
        <dbReference type="ARBA" id="ARBA00023303"/>
    </source>
</evidence>
<protein>
    <recommendedName>
        <fullName evidence="12">Innexin</fullName>
    </recommendedName>
</protein>
<keyword evidence="6" id="KW-0303">Gap junction</keyword>
<evidence type="ECO:0000256" key="2">
    <source>
        <dbReference type="ARBA" id="ARBA00004651"/>
    </source>
</evidence>
<keyword evidence="8 12" id="KW-1133">Transmembrane helix</keyword>
<evidence type="ECO:0000256" key="1">
    <source>
        <dbReference type="ARBA" id="ARBA00004610"/>
    </source>
</evidence>
<dbReference type="EMBL" id="CADEPM010000006">
    <property type="protein sequence ID" value="CAB3407349.1"/>
    <property type="molecule type" value="Genomic_DNA"/>
</dbReference>
<dbReference type="PROSITE" id="PS51013">
    <property type="entry name" value="PANNEXIN"/>
    <property type="match status" value="1"/>
</dbReference>
<dbReference type="PANTHER" id="PTHR11893:SF46">
    <property type="entry name" value="INNEXIN-12"/>
    <property type="match status" value="1"/>
</dbReference>
<organism evidence="13 14">
    <name type="scientific">Caenorhabditis bovis</name>
    <dbReference type="NCBI Taxonomy" id="2654633"/>
    <lineage>
        <taxon>Eukaryota</taxon>
        <taxon>Metazoa</taxon>
        <taxon>Ecdysozoa</taxon>
        <taxon>Nematoda</taxon>
        <taxon>Chromadorea</taxon>
        <taxon>Rhabditida</taxon>
        <taxon>Rhabditina</taxon>
        <taxon>Rhabditomorpha</taxon>
        <taxon>Rhabditoidea</taxon>
        <taxon>Rhabditidae</taxon>
        <taxon>Peloderinae</taxon>
        <taxon>Caenorhabditis</taxon>
    </lineage>
</organism>
<keyword evidence="9 12" id="KW-0406">Ion transport</keyword>
<keyword evidence="4" id="KW-1003">Cell membrane</keyword>
<sequence>MNVLQNVLSAVSPQPDGDFVDKLNYCVSTIALVVCSAFITGWSFVGNPINCWFPAYYKGWWCEYALDYCFIQNTYFVPFIGEAKEKAFEWDSVMAPSKNVTELPQTKQIGYYQWVPFILALQALLFYTPVVIWRLLYGMCGQNLTALCNTCTANEGNEESRKGTMVTMAGFISQKRRRNLHINTKYQSIADKSAVFMSYLFMKVLFLLNVLFQFALLKKMLAVDSHFWGFEVLADLYNGHDWPETGNFPRVTMCDYSVRVLDSFHKHTVQCVLMINMFNEKIFVGLWFWLFGLSVLTMINFVNWIVKSVGTNAVKEYVKPYIHDIDAKAKTNRGKLQQFVTEHLTPDAVFTLRLIEINNGKAPVRELLHEMWSKFNAAHPPPYSAPMLVKDAEPLLKNYDDETQI</sequence>
<keyword evidence="5 12" id="KW-0812">Transmembrane</keyword>
<comment type="similarity">
    <text evidence="12">Belongs to the pannexin family.</text>
</comment>
<dbReference type="GO" id="GO:0005921">
    <property type="term" value="C:gap junction"/>
    <property type="evidence" value="ECO:0007669"/>
    <property type="project" value="UniProtKB-SubCell"/>
</dbReference>
<comment type="function">
    <text evidence="12">Structural component of the gap junctions.</text>
</comment>
<comment type="subcellular location">
    <subcellularLocation>
        <location evidence="1">Cell junction</location>
        <location evidence="1">Gap junction</location>
    </subcellularLocation>
    <subcellularLocation>
        <location evidence="2 12">Cell membrane</location>
        <topology evidence="2 12">Multi-pass membrane protein</topology>
    </subcellularLocation>
</comment>
<evidence type="ECO:0000256" key="5">
    <source>
        <dbReference type="ARBA" id="ARBA00022692"/>
    </source>
</evidence>
<dbReference type="PANTHER" id="PTHR11893">
    <property type="entry name" value="INNEXIN"/>
    <property type="match status" value="1"/>
</dbReference>
<keyword evidence="10 12" id="KW-0472">Membrane</keyword>
<name>A0A8S1F0Y6_9PELO</name>
<evidence type="ECO:0000256" key="8">
    <source>
        <dbReference type="ARBA" id="ARBA00022989"/>
    </source>
</evidence>
<feature type="transmembrane region" description="Helical" evidence="12">
    <location>
        <begin position="114"/>
        <end position="136"/>
    </location>
</feature>
<feature type="transmembrane region" description="Helical" evidence="12">
    <location>
        <begin position="23"/>
        <end position="45"/>
    </location>
</feature>
<keyword evidence="11 12" id="KW-0407">Ion channel</keyword>
<evidence type="ECO:0000313" key="14">
    <source>
        <dbReference type="Proteomes" id="UP000494206"/>
    </source>
</evidence>
<dbReference type="Proteomes" id="UP000494206">
    <property type="component" value="Unassembled WGS sequence"/>
</dbReference>
<comment type="caution">
    <text evidence="13">The sequence shown here is derived from an EMBL/GenBank/DDBJ whole genome shotgun (WGS) entry which is preliminary data.</text>
</comment>
<gene>
    <name evidence="12" type="primary">inx</name>
    <name evidence="13" type="ORF">CBOVIS_LOCUS9295</name>
</gene>
<dbReference type="PRINTS" id="PR01262">
    <property type="entry name" value="INNEXIN"/>
</dbReference>
<keyword evidence="7" id="KW-0965">Cell junction</keyword>
<evidence type="ECO:0000256" key="7">
    <source>
        <dbReference type="ARBA" id="ARBA00022949"/>
    </source>
</evidence>
<evidence type="ECO:0000256" key="6">
    <source>
        <dbReference type="ARBA" id="ARBA00022868"/>
    </source>
</evidence>
<dbReference type="GO" id="GO:0005243">
    <property type="term" value="F:gap junction channel activity"/>
    <property type="evidence" value="ECO:0007669"/>
    <property type="project" value="TreeGrafter"/>
</dbReference>
<evidence type="ECO:0000256" key="3">
    <source>
        <dbReference type="ARBA" id="ARBA00022448"/>
    </source>
</evidence>
<dbReference type="Pfam" id="PF00876">
    <property type="entry name" value="Innexin"/>
    <property type="match status" value="1"/>
</dbReference>
<reference evidence="13 14" key="1">
    <citation type="submission" date="2020-04" db="EMBL/GenBank/DDBJ databases">
        <authorList>
            <person name="Laetsch R D."/>
            <person name="Stevens L."/>
            <person name="Kumar S."/>
            <person name="Blaxter L. M."/>
        </authorList>
    </citation>
    <scope>NUCLEOTIDE SEQUENCE [LARGE SCALE GENOMIC DNA]</scope>
</reference>
<keyword evidence="14" id="KW-1185">Reference proteome</keyword>
<feature type="transmembrane region" description="Helical" evidence="12">
    <location>
        <begin position="194"/>
        <end position="216"/>
    </location>
</feature>
<dbReference type="GO" id="GO:0034220">
    <property type="term" value="P:monoatomic ion transmembrane transport"/>
    <property type="evidence" value="ECO:0007669"/>
    <property type="project" value="UniProtKB-KW"/>
</dbReference>
<dbReference type="InterPro" id="IPR000990">
    <property type="entry name" value="Innexin"/>
</dbReference>
<feature type="transmembrane region" description="Helical" evidence="12">
    <location>
        <begin position="286"/>
        <end position="306"/>
    </location>
</feature>
<proteinExistence type="inferred from homology"/>
<dbReference type="AlphaFoldDB" id="A0A8S1F0Y6"/>
<evidence type="ECO:0000256" key="10">
    <source>
        <dbReference type="ARBA" id="ARBA00023136"/>
    </source>
</evidence>
<dbReference type="GO" id="GO:0005886">
    <property type="term" value="C:plasma membrane"/>
    <property type="evidence" value="ECO:0007669"/>
    <property type="project" value="UniProtKB-SubCell"/>
</dbReference>
<evidence type="ECO:0000256" key="4">
    <source>
        <dbReference type="ARBA" id="ARBA00022475"/>
    </source>
</evidence>
<dbReference type="OrthoDB" id="5867527at2759"/>
<evidence type="ECO:0000256" key="12">
    <source>
        <dbReference type="RuleBase" id="RU010713"/>
    </source>
</evidence>